<dbReference type="GO" id="GO:0006096">
    <property type="term" value="P:glycolytic process"/>
    <property type="evidence" value="ECO:0007669"/>
    <property type="project" value="InterPro"/>
</dbReference>
<evidence type="ECO:0000313" key="4">
    <source>
        <dbReference type="Proteomes" id="UP000244128"/>
    </source>
</evidence>
<dbReference type="PANTHER" id="PTHR11902">
    <property type="entry name" value="ENOLASE"/>
    <property type="match status" value="1"/>
</dbReference>
<dbReference type="InterPro" id="IPR029017">
    <property type="entry name" value="Enolase-like_N"/>
</dbReference>
<evidence type="ECO:0000259" key="2">
    <source>
        <dbReference type="SMART" id="SM01193"/>
    </source>
</evidence>
<dbReference type="GO" id="GO:0000287">
    <property type="term" value="F:magnesium ion binding"/>
    <property type="evidence" value="ECO:0007669"/>
    <property type="project" value="InterPro"/>
</dbReference>
<organism evidence="3 4">
    <name type="scientific">Nitrosomonas oligotropha</name>
    <dbReference type="NCBI Taxonomy" id="42354"/>
    <lineage>
        <taxon>Bacteria</taxon>
        <taxon>Pseudomonadati</taxon>
        <taxon>Pseudomonadota</taxon>
        <taxon>Betaproteobacteria</taxon>
        <taxon>Nitrosomonadales</taxon>
        <taxon>Nitrosomonadaceae</taxon>
        <taxon>Nitrosomonas</taxon>
    </lineage>
</organism>
<proteinExistence type="predicted"/>
<dbReference type="Proteomes" id="UP000244128">
    <property type="component" value="Unassembled WGS sequence"/>
</dbReference>
<dbReference type="SUPFAM" id="SSF54826">
    <property type="entry name" value="Enolase N-terminal domain-like"/>
    <property type="match status" value="1"/>
</dbReference>
<sequence>MSAIVDIIAREIMDSWGNPTLEEGVMLESGVLGRASVLSGASVGTREAVELRNDDAQRYSGKVVTSPQDVWYRDNTIWQTPQINSQSSNWISFWPLAASGISTQCGATKRIRWKVATSFRTDVNRLVE</sequence>
<name>A0A2T5HGX5_9PROT</name>
<protein>
    <submittedName>
        <fullName evidence="3">Enolase-like protein</fullName>
    </submittedName>
</protein>
<dbReference type="Gene3D" id="3.30.390.10">
    <property type="entry name" value="Enolase-like, N-terminal domain"/>
    <property type="match status" value="1"/>
</dbReference>
<dbReference type="GO" id="GO:0004634">
    <property type="term" value="F:phosphopyruvate hydratase activity"/>
    <property type="evidence" value="ECO:0007669"/>
    <property type="project" value="InterPro"/>
</dbReference>
<dbReference type="InterPro" id="IPR000941">
    <property type="entry name" value="Enolase"/>
</dbReference>
<reference evidence="3 4" key="1">
    <citation type="submission" date="2018-04" db="EMBL/GenBank/DDBJ databases">
        <title>Active sludge and wastewater microbial communities from Klosterneuburg, Austria.</title>
        <authorList>
            <person name="Wagner M."/>
        </authorList>
    </citation>
    <scope>NUCLEOTIDE SEQUENCE [LARGE SCALE GENOMIC DNA]</scope>
    <source>
        <strain evidence="3 4">Nm49</strain>
    </source>
</reference>
<keyword evidence="1" id="KW-0460">Magnesium</keyword>
<dbReference type="PANTHER" id="PTHR11902:SF1">
    <property type="entry name" value="ENOLASE"/>
    <property type="match status" value="1"/>
</dbReference>
<dbReference type="AlphaFoldDB" id="A0A2T5HGX5"/>
<evidence type="ECO:0000313" key="3">
    <source>
        <dbReference type="EMBL" id="PTQ70833.1"/>
    </source>
</evidence>
<accession>A0A2T5HGX5</accession>
<dbReference type="InterPro" id="IPR020811">
    <property type="entry name" value="Enolase_N"/>
</dbReference>
<dbReference type="EMBL" id="QAOI01000031">
    <property type="protein sequence ID" value="PTQ70833.1"/>
    <property type="molecule type" value="Genomic_DNA"/>
</dbReference>
<evidence type="ECO:0000256" key="1">
    <source>
        <dbReference type="ARBA" id="ARBA00022842"/>
    </source>
</evidence>
<feature type="domain" description="Enolase N-terminal" evidence="2">
    <location>
        <begin position="4"/>
        <end position="91"/>
    </location>
</feature>
<dbReference type="GO" id="GO:0000015">
    <property type="term" value="C:phosphopyruvate hydratase complex"/>
    <property type="evidence" value="ECO:0007669"/>
    <property type="project" value="InterPro"/>
</dbReference>
<gene>
    <name evidence="3" type="ORF">C8R26_13120</name>
</gene>
<comment type="caution">
    <text evidence="3">The sequence shown here is derived from an EMBL/GenBank/DDBJ whole genome shotgun (WGS) entry which is preliminary data.</text>
</comment>
<dbReference type="SMART" id="SM01193">
    <property type="entry name" value="Enolase_N"/>
    <property type="match status" value="1"/>
</dbReference>
<dbReference type="Pfam" id="PF03952">
    <property type="entry name" value="Enolase_N"/>
    <property type="match status" value="1"/>
</dbReference>